<dbReference type="eggNOG" id="ENOG502ZY99">
    <property type="taxonomic scope" value="Bacteria"/>
</dbReference>
<evidence type="ECO:0000256" key="1">
    <source>
        <dbReference type="SAM" id="Phobius"/>
    </source>
</evidence>
<protein>
    <recommendedName>
        <fullName evidence="4">CGLD27 family protein</fullName>
    </recommendedName>
</protein>
<name>F4XZ22_9CYAN</name>
<keyword evidence="1" id="KW-0472">Membrane</keyword>
<keyword evidence="3" id="KW-1185">Reference proteome</keyword>
<reference evidence="3" key="1">
    <citation type="journal article" date="2011" name="Proc. Natl. Acad. Sci. U.S.A.">
        <title>Genomic insights into the physiology and ecology of the marine filamentous cyanobacterium Lyngbya majuscula.</title>
        <authorList>
            <person name="Jones A.C."/>
            <person name="Monroe E.A."/>
            <person name="Podell S."/>
            <person name="Hess W.R."/>
            <person name="Klages S."/>
            <person name="Esquenazi E."/>
            <person name="Niessen S."/>
            <person name="Hoover H."/>
            <person name="Rothmann M."/>
            <person name="Lasken R.S."/>
            <person name="Yates J.R.III."/>
            <person name="Reinhardt R."/>
            <person name="Kube M."/>
            <person name="Burkart M.D."/>
            <person name="Allen E.E."/>
            <person name="Dorrestein P.C."/>
            <person name="Gerwick W.H."/>
            <person name="Gerwick L."/>
        </authorList>
    </citation>
    <scope>NUCLEOTIDE SEQUENCE [LARGE SCALE GENOMIC DNA]</scope>
    <source>
        <strain evidence="3">3L</strain>
    </source>
</reference>
<dbReference type="AlphaFoldDB" id="F4XZ22"/>
<feature type="transmembrane region" description="Helical" evidence="1">
    <location>
        <begin position="82"/>
        <end position="106"/>
    </location>
</feature>
<dbReference type="EMBL" id="GL890958">
    <property type="protein sequence ID" value="EGJ30138.1"/>
    <property type="molecule type" value="Genomic_DNA"/>
</dbReference>
<evidence type="ECO:0008006" key="4">
    <source>
        <dbReference type="Google" id="ProtNLM"/>
    </source>
</evidence>
<gene>
    <name evidence="2" type="ORF">LYNGBM3L_54770</name>
</gene>
<keyword evidence="1" id="KW-0812">Transmembrane</keyword>
<dbReference type="Proteomes" id="UP000003959">
    <property type="component" value="Unassembled WGS sequence"/>
</dbReference>
<accession>F4XZ22</accession>
<feature type="non-terminal residue" evidence="2">
    <location>
        <position position="1"/>
    </location>
</feature>
<evidence type="ECO:0000313" key="3">
    <source>
        <dbReference type="Proteomes" id="UP000003959"/>
    </source>
</evidence>
<dbReference type="InterPro" id="IPR009631">
    <property type="entry name" value="CGLD27-like"/>
</dbReference>
<dbReference type="PANTHER" id="PTHR34214:SF3">
    <property type="entry name" value="PROTEIN CONSERVED IN THE GREEN LINEAGE AND DIATOMS 27, CHLOROPLASTIC"/>
    <property type="match status" value="1"/>
</dbReference>
<dbReference type="PANTHER" id="PTHR34214">
    <property type="match status" value="1"/>
</dbReference>
<keyword evidence="1" id="KW-1133">Transmembrane helix</keyword>
<proteinExistence type="predicted"/>
<organism evidence="2 3">
    <name type="scientific">Moorena producens 3L</name>
    <dbReference type="NCBI Taxonomy" id="489825"/>
    <lineage>
        <taxon>Bacteria</taxon>
        <taxon>Bacillati</taxon>
        <taxon>Cyanobacteriota</taxon>
        <taxon>Cyanophyceae</taxon>
        <taxon>Coleofasciculales</taxon>
        <taxon>Coleofasciculaceae</taxon>
        <taxon>Moorena</taxon>
    </lineage>
</organism>
<sequence length="182" mass="21327">SFRHLNCSTHKKIIMKSPVYVCPVPEEQQPINEYQELRDSWFFNWVRLELPNYVMKLAWVWGLSWLISGPIAAVSFPPQKAIIKFLLCGGAGASIFLILALLRLYLGWFYVRDRLIRETIVYEESGWYDGQTWTKTPEILARDRLIVSYELQPILRRLYWTFGFLIIVVIGGNIIWRVLSAT</sequence>
<dbReference type="Pfam" id="PF06799">
    <property type="entry name" value="CGLD27-like"/>
    <property type="match status" value="1"/>
</dbReference>
<dbReference type="HOGENOM" id="CLU_1478108_0_0_3"/>
<feature type="transmembrane region" description="Helical" evidence="1">
    <location>
        <begin position="57"/>
        <end position="76"/>
    </location>
</feature>
<evidence type="ECO:0000313" key="2">
    <source>
        <dbReference type="EMBL" id="EGJ30138.1"/>
    </source>
</evidence>
<feature type="transmembrane region" description="Helical" evidence="1">
    <location>
        <begin position="158"/>
        <end position="179"/>
    </location>
</feature>